<dbReference type="InterPro" id="IPR050075">
    <property type="entry name" value="LeuD"/>
</dbReference>
<evidence type="ECO:0000256" key="5">
    <source>
        <dbReference type="ARBA" id="ARBA00011271"/>
    </source>
</evidence>
<dbReference type="GO" id="GO:0009316">
    <property type="term" value="C:3-isopropylmalate dehydratase complex"/>
    <property type="evidence" value="ECO:0007669"/>
    <property type="project" value="InterPro"/>
</dbReference>
<dbReference type="InterPro" id="IPR000573">
    <property type="entry name" value="AconitaseA/IPMdHydase_ssu_swvl"/>
</dbReference>
<evidence type="ECO:0000259" key="11">
    <source>
        <dbReference type="Pfam" id="PF00694"/>
    </source>
</evidence>
<name>A0A226WQP9_CABSO</name>
<dbReference type="AlphaFoldDB" id="A0A226WQP9"/>
<evidence type="ECO:0000256" key="8">
    <source>
        <dbReference type="ARBA" id="ARBA00022605"/>
    </source>
</evidence>
<evidence type="ECO:0000256" key="2">
    <source>
        <dbReference type="ARBA" id="ARBA00002695"/>
    </source>
</evidence>
<dbReference type="PANTHER" id="PTHR43345">
    <property type="entry name" value="3-ISOPROPYLMALATE DEHYDRATASE SMALL SUBUNIT 2-RELATED-RELATED"/>
    <property type="match status" value="1"/>
</dbReference>
<evidence type="ECO:0000313" key="13">
    <source>
        <dbReference type="Proteomes" id="UP000214720"/>
    </source>
</evidence>
<evidence type="ECO:0000256" key="9">
    <source>
        <dbReference type="ARBA" id="ARBA00023239"/>
    </source>
</evidence>
<dbReference type="OrthoDB" id="9777465at2"/>
<keyword evidence="10" id="KW-0100">Branched-chain amino acid biosynthesis</keyword>
<comment type="caution">
    <text evidence="12">The sequence shown here is derived from an EMBL/GenBank/DDBJ whole genome shotgun (WGS) entry which is preliminary data.</text>
</comment>
<dbReference type="NCBIfam" id="NF002458">
    <property type="entry name" value="PRK01641.1"/>
    <property type="match status" value="1"/>
</dbReference>
<dbReference type="Pfam" id="PF00694">
    <property type="entry name" value="Aconitase_C"/>
    <property type="match status" value="1"/>
</dbReference>
<dbReference type="Gene3D" id="3.20.19.10">
    <property type="entry name" value="Aconitase, domain 4"/>
    <property type="match status" value="1"/>
</dbReference>
<evidence type="ECO:0000256" key="1">
    <source>
        <dbReference type="ARBA" id="ARBA00000491"/>
    </source>
</evidence>
<accession>A0A226WQP9</accession>
<dbReference type="RefSeq" id="WP_089165064.1">
    <property type="nucleotide sequence ID" value="NZ_MTHB01000256.1"/>
</dbReference>
<feature type="domain" description="Aconitase A/isopropylmalate dehydratase small subunit swivel" evidence="11">
    <location>
        <begin position="1"/>
        <end position="122"/>
    </location>
</feature>
<evidence type="ECO:0000256" key="4">
    <source>
        <dbReference type="ARBA" id="ARBA00009845"/>
    </source>
</evidence>
<keyword evidence="9" id="KW-0456">Lyase</keyword>
<dbReference type="EC" id="4.2.1.33" evidence="6"/>
<protein>
    <recommendedName>
        <fullName evidence="6">3-isopropylmalate dehydratase</fullName>
        <ecNumber evidence="6">4.2.1.33</ecNumber>
    </recommendedName>
</protein>
<dbReference type="InterPro" id="IPR015928">
    <property type="entry name" value="Aconitase/3IPM_dehydase_swvl"/>
</dbReference>
<dbReference type="InterPro" id="IPR004431">
    <property type="entry name" value="3-IsopropMal_deHydase_ssu"/>
</dbReference>
<evidence type="ECO:0000256" key="3">
    <source>
        <dbReference type="ARBA" id="ARBA00004729"/>
    </source>
</evidence>
<dbReference type="GO" id="GO:0009098">
    <property type="term" value="P:L-leucine biosynthetic process"/>
    <property type="evidence" value="ECO:0007669"/>
    <property type="project" value="UniProtKB-UniPathway"/>
</dbReference>
<sequence>MKAFTVCEGIAAPLMRDNIDTDMIVRVERIAQLGRGQFAPWAFEMARYQADGAEDRSFILNQPPFRDAQILLSGANFGCGSSREMAVWALEEFGIRCVIAQSFGDIFYANCLQNGLLPIRLDGAQIESLAKPALIGERLRVDLRTRTIQAPGIDQIAFDFPDDRREALLEGIDEIDQTMKLNARILAFQRNDAVTRPWVYVQR</sequence>
<comment type="subunit">
    <text evidence="5">Heterodimer of LeuC and LeuD.</text>
</comment>
<dbReference type="InterPro" id="IPR033940">
    <property type="entry name" value="IPMI_Swivel"/>
</dbReference>
<dbReference type="PANTHER" id="PTHR43345:SF5">
    <property type="entry name" value="3-ISOPROPYLMALATE DEHYDRATASE SMALL SUBUNIT"/>
    <property type="match status" value="1"/>
</dbReference>
<evidence type="ECO:0000256" key="6">
    <source>
        <dbReference type="ARBA" id="ARBA00011998"/>
    </source>
</evidence>
<keyword evidence="8" id="KW-0028">Amino-acid biosynthesis</keyword>
<dbReference type="Proteomes" id="UP000214720">
    <property type="component" value="Unassembled WGS sequence"/>
</dbReference>
<comment type="function">
    <text evidence="2">Catalyzes the isomerization between 2-isopropylmalate and 3-isopropylmalate, via the formation of 2-isopropylmaleate.</text>
</comment>
<keyword evidence="7" id="KW-0432">Leucine biosynthesis</keyword>
<proteinExistence type="inferred from homology"/>
<dbReference type="CDD" id="cd01577">
    <property type="entry name" value="IPMI_Swivel"/>
    <property type="match status" value="1"/>
</dbReference>
<evidence type="ECO:0000256" key="10">
    <source>
        <dbReference type="ARBA" id="ARBA00023304"/>
    </source>
</evidence>
<comment type="catalytic activity">
    <reaction evidence="1">
        <text>(2R,3S)-3-isopropylmalate = (2S)-2-isopropylmalate</text>
        <dbReference type="Rhea" id="RHEA:32287"/>
        <dbReference type="ChEBI" id="CHEBI:1178"/>
        <dbReference type="ChEBI" id="CHEBI:35121"/>
        <dbReference type="EC" id="4.2.1.33"/>
    </reaction>
</comment>
<evidence type="ECO:0000256" key="7">
    <source>
        <dbReference type="ARBA" id="ARBA00022430"/>
    </source>
</evidence>
<reference evidence="13" key="1">
    <citation type="submission" date="2017-01" db="EMBL/GenBank/DDBJ databases">
        <title>Genome Analysis of Deinococcus marmoris KOPRI26562.</title>
        <authorList>
            <person name="Kim J.H."/>
            <person name="Oh H.-M."/>
        </authorList>
    </citation>
    <scope>NUCLEOTIDE SEQUENCE [LARGE SCALE GENOMIC DNA]</scope>
    <source>
        <strain evidence="13">PAMC 26633</strain>
    </source>
</reference>
<dbReference type="NCBIfam" id="TIGR00171">
    <property type="entry name" value="leuD"/>
    <property type="match status" value="1"/>
</dbReference>
<dbReference type="UniPathway" id="UPA00048">
    <property type="reaction ID" value="UER00071"/>
</dbReference>
<comment type="pathway">
    <text evidence="3">Amino-acid biosynthesis; L-leucine biosynthesis; L-leucine from 3-methyl-2-oxobutanoate: step 2/4.</text>
</comment>
<dbReference type="GO" id="GO:0003861">
    <property type="term" value="F:3-isopropylmalate dehydratase activity"/>
    <property type="evidence" value="ECO:0007669"/>
    <property type="project" value="UniProtKB-EC"/>
</dbReference>
<evidence type="ECO:0000313" key="12">
    <source>
        <dbReference type="EMBL" id="OXC73160.1"/>
    </source>
</evidence>
<dbReference type="EMBL" id="MTHB01000256">
    <property type="protein sequence ID" value="OXC73160.1"/>
    <property type="molecule type" value="Genomic_DNA"/>
</dbReference>
<gene>
    <name evidence="12" type="ORF">BSU04_38105</name>
</gene>
<comment type="similarity">
    <text evidence="4">Belongs to the LeuD family. LeuD type 1 subfamily.</text>
</comment>
<organism evidence="12 13">
    <name type="scientific">Caballeronia sordidicola</name>
    <name type="common">Burkholderia sordidicola</name>
    <dbReference type="NCBI Taxonomy" id="196367"/>
    <lineage>
        <taxon>Bacteria</taxon>
        <taxon>Pseudomonadati</taxon>
        <taxon>Pseudomonadota</taxon>
        <taxon>Betaproteobacteria</taxon>
        <taxon>Burkholderiales</taxon>
        <taxon>Burkholderiaceae</taxon>
        <taxon>Caballeronia</taxon>
    </lineage>
</organism>
<dbReference type="SUPFAM" id="SSF52016">
    <property type="entry name" value="LeuD/IlvD-like"/>
    <property type="match status" value="1"/>
</dbReference>